<dbReference type="SUPFAM" id="SSF52047">
    <property type="entry name" value="RNI-like"/>
    <property type="match status" value="1"/>
</dbReference>
<feature type="domain" description="F-box" evidence="1">
    <location>
        <begin position="26"/>
        <end position="80"/>
    </location>
</feature>
<dbReference type="InterPro" id="IPR001810">
    <property type="entry name" value="F-box_dom"/>
</dbReference>
<dbReference type="Proteomes" id="UP001408789">
    <property type="component" value="Unassembled WGS sequence"/>
</dbReference>
<dbReference type="PANTHER" id="PTHR31639">
    <property type="entry name" value="F-BOX PROTEIN-LIKE"/>
    <property type="match status" value="1"/>
</dbReference>
<dbReference type="InterPro" id="IPR053781">
    <property type="entry name" value="F-box_AtFBL13-like"/>
</dbReference>
<evidence type="ECO:0000313" key="2">
    <source>
        <dbReference type="EMBL" id="KAK9054430.1"/>
    </source>
</evidence>
<evidence type="ECO:0000313" key="3">
    <source>
        <dbReference type="Proteomes" id="UP001408789"/>
    </source>
</evidence>
<dbReference type="Gene3D" id="3.80.10.10">
    <property type="entry name" value="Ribonuclease Inhibitor"/>
    <property type="match status" value="1"/>
</dbReference>
<dbReference type="CDD" id="cd22160">
    <property type="entry name" value="F-box_AtFBL13-like"/>
    <property type="match status" value="1"/>
</dbReference>
<dbReference type="Pfam" id="PF24758">
    <property type="entry name" value="LRR_At5g56370"/>
    <property type="match status" value="1"/>
</dbReference>
<dbReference type="Pfam" id="PF00646">
    <property type="entry name" value="F-box"/>
    <property type="match status" value="1"/>
</dbReference>
<dbReference type="Gene3D" id="1.20.1280.50">
    <property type="match status" value="1"/>
</dbReference>
<proteinExistence type="predicted"/>
<dbReference type="InterPro" id="IPR032675">
    <property type="entry name" value="LRR_dom_sf"/>
</dbReference>
<evidence type="ECO:0000259" key="1">
    <source>
        <dbReference type="PROSITE" id="PS50181"/>
    </source>
</evidence>
<sequence length="408" mass="47007">MQHQIQQELTEMKSKCLVKAEGSSSSDIISTLPQTILETILSLLPTEEAARTSILSREWRYKWTKIPKLDFCLSQVFERINKGNQVKGKSMDRIRKLFSTLHQILLSHQGPIHEFTLDIDLLGGYHDNVGFDLLIRHLSKNHMVKKLILCGRDVADCYDLPISVFSLHHLTDLDLSCLDLGHQPISVGFAGLRSLVLYYVGISTDNLLHLLSNCPSLNSLTLLTYLDHHDRNCPIIELFECVPTIENLSIYMDVLKWVNINSVPKVLPTSLLHLKYFCFEDMCFVDGYGLGFLLVLIKCAPNLEKIKLETNWNHRCFWNYSVVWEEYSDVWLEHLNELEIALFRNTNELEIAQYRITKPEMEFMKFILARSPKLKKVRIQSVGDGEEKLKMVEVLSRAPRASPAIIYD</sequence>
<dbReference type="InterPro" id="IPR006566">
    <property type="entry name" value="FBD"/>
</dbReference>
<dbReference type="InterPro" id="IPR036047">
    <property type="entry name" value="F-box-like_dom_sf"/>
</dbReference>
<dbReference type="PANTHER" id="PTHR31639:SF315">
    <property type="entry name" value="LEUCINE-RICH REPEAT DOMAIN SUPERFAMILY, F-BOX-LIKE DOMAIN SUPERFAMILY"/>
    <property type="match status" value="1"/>
</dbReference>
<reference evidence="2 3" key="1">
    <citation type="submission" date="2024-04" db="EMBL/GenBank/DDBJ databases">
        <title>The reference genome of an endangered Asteraceae, Deinandra increscens subsp. villosa, native to the Central Coast of California.</title>
        <authorList>
            <person name="Guilliams M."/>
            <person name="Hasenstab-Lehman K."/>
            <person name="Meyer R."/>
            <person name="Mcevoy S."/>
        </authorList>
    </citation>
    <scope>NUCLEOTIDE SEQUENCE [LARGE SCALE GENOMIC DNA]</scope>
    <source>
        <tissue evidence="2">Leaf</tissue>
    </source>
</reference>
<dbReference type="InterPro" id="IPR055411">
    <property type="entry name" value="LRR_FXL15/At3g58940/PEG3-like"/>
</dbReference>
<name>A0AAP0CDF4_9ASTR</name>
<protein>
    <recommendedName>
        <fullName evidence="1">F-box domain-containing protein</fullName>
    </recommendedName>
</protein>
<comment type="caution">
    <text evidence="2">The sequence shown here is derived from an EMBL/GenBank/DDBJ whole genome shotgun (WGS) entry which is preliminary data.</text>
</comment>
<gene>
    <name evidence="2" type="ORF">SSX86_025508</name>
</gene>
<dbReference type="SUPFAM" id="SSF81383">
    <property type="entry name" value="F-box domain"/>
    <property type="match status" value="1"/>
</dbReference>
<dbReference type="EMBL" id="JBCNJP010000025">
    <property type="protein sequence ID" value="KAK9054430.1"/>
    <property type="molecule type" value="Genomic_DNA"/>
</dbReference>
<dbReference type="Pfam" id="PF08387">
    <property type="entry name" value="FBD"/>
    <property type="match status" value="1"/>
</dbReference>
<dbReference type="PROSITE" id="PS50181">
    <property type="entry name" value="FBOX"/>
    <property type="match status" value="1"/>
</dbReference>
<accession>A0AAP0CDF4</accession>
<organism evidence="2 3">
    <name type="scientific">Deinandra increscens subsp. villosa</name>
    <dbReference type="NCBI Taxonomy" id="3103831"/>
    <lineage>
        <taxon>Eukaryota</taxon>
        <taxon>Viridiplantae</taxon>
        <taxon>Streptophyta</taxon>
        <taxon>Embryophyta</taxon>
        <taxon>Tracheophyta</taxon>
        <taxon>Spermatophyta</taxon>
        <taxon>Magnoliopsida</taxon>
        <taxon>eudicotyledons</taxon>
        <taxon>Gunneridae</taxon>
        <taxon>Pentapetalae</taxon>
        <taxon>asterids</taxon>
        <taxon>campanulids</taxon>
        <taxon>Asterales</taxon>
        <taxon>Asteraceae</taxon>
        <taxon>Asteroideae</taxon>
        <taxon>Heliantheae alliance</taxon>
        <taxon>Madieae</taxon>
        <taxon>Madiinae</taxon>
        <taxon>Deinandra</taxon>
    </lineage>
</organism>
<dbReference type="AlphaFoldDB" id="A0AAP0CDF4"/>
<keyword evidence="3" id="KW-1185">Reference proteome</keyword>